<dbReference type="InParanoid" id="G3HH74"/>
<sequence>MPFIPVLRFLSLRPAWSRGQPELYSETLSQNKKPVVEIPPEKHQKFTLKTPGLPHAFHPS</sequence>
<accession>G3HH74</accession>
<name>G3HH74_CRIGR</name>
<evidence type="ECO:0000313" key="1">
    <source>
        <dbReference type="EMBL" id="EGV99031.1"/>
    </source>
</evidence>
<dbReference type="EMBL" id="JH000372">
    <property type="protein sequence ID" value="EGV99031.1"/>
    <property type="molecule type" value="Genomic_DNA"/>
</dbReference>
<organism evidence="1 2">
    <name type="scientific">Cricetulus griseus</name>
    <name type="common">Chinese hamster</name>
    <name type="synonym">Cricetulus barabensis griseus</name>
    <dbReference type="NCBI Taxonomy" id="10029"/>
    <lineage>
        <taxon>Eukaryota</taxon>
        <taxon>Metazoa</taxon>
        <taxon>Chordata</taxon>
        <taxon>Craniata</taxon>
        <taxon>Vertebrata</taxon>
        <taxon>Euteleostomi</taxon>
        <taxon>Mammalia</taxon>
        <taxon>Eutheria</taxon>
        <taxon>Euarchontoglires</taxon>
        <taxon>Glires</taxon>
        <taxon>Rodentia</taxon>
        <taxon>Myomorpha</taxon>
        <taxon>Muroidea</taxon>
        <taxon>Cricetidae</taxon>
        <taxon>Cricetinae</taxon>
        <taxon>Cricetulus</taxon>
    </lineage>
</organism>
<evidence type="ECO:0000313" key="2">
    <source>
        <dbReference type="Proteomes" id="UP000001075"/>
    </source>
</evidence>
<reference evidence="2" key="1">
    <citation type="journal article" date="2011" name="Nat. Biotechnol.">
        <title>The genomic sequence of the Chinese hamster ovary (CHO)-K1 cell line.</title>
        <authorList>
            <person name="Xu X."/>
            <person name="Nagarajan H."/>
            <person name="Lewis N.E."/>
            <person name="Pan S."/>
            <person name="Cai Z."/>
            <person name="Liu X."/>
            <person name="Chen W."/>
            <person name="Xie M."/>
            <person name="Wang W."/>
            <person name="Hammond S."/>
            <person name="Andersen M.R."/>
            <person name="Neff N."/>
            <person name="Passarelli B."/>
            <person name="Koh W."/>
            <person name="Fan H.C."/>
            <person name="Wang J."/>
            <person name="Gui Y."/>
            <person name="Lee K.H."/>
            <person name="Betenbaugh M.J."/>
            <person name="Quake S.R."/>
            <person name="Famili I."/>
            <person name="Palsson B.O."/>
            <person name="Wang J."/>
        </authorList>
    </citation>
    <scope>NUCLEOTIDE SEQUENCE [LARGE SCALE GENOMIC DNA]</scope>
    <source>
        <strain evidence="2">CHO K1 cell line</strain>
    </source>
</reference>
<dbReference type="AlphaFoldDB" id="G3HH74"/>
<proteinExistence type="predicted"/>
<dbReference type="Proteomes" id="UP000001075">
    <property type="component" value="Unassembled WGS sequence"/>
</dbReference>
<gene>
    <name evidence="1" type="ORF">I79_009971</name>
</gene>
<protein>
    <submittedName>
        <fullName evidence="1">Uncharacterized protein</fullName>
    </submittedName>
</protein>